<dbReference type="EMBL" id="JACAZF010000008">
    <property type="protein sequence ID" value="KAF7296867.1"/>
    <property type="molecule type" value="Genomic_DNA"/>
</dbReference>
<feature type="region of interest" description="Disordered" evidence="1">
    <location>
        <begin position="303"/>
        <end position="352"/>
    </location>
</feature>
<feature type="domain" description="DUF6534" evidence="3">
    <location>
        <begin position="170"/>
        <end position="256"/>
    </location>
</feature>
<keyword evidence="2" id="KW-1133">Transmembrane helix</keyword>
<proteinExistence type="predicted"/>
<keyword evidence="5" id="KW-1185">Reference proteome</keyword>
<dbReference type="PANTHER" id="PTHR40465">
    <property type="entry name" value="CHROMOSOME 1, WHOLE GENOME SHOTGUN SEQUENCE"/>
    <property type="match status" value="1"/>
</dbReference>
<dbReference type="Pfam" id="PF20152">
    <property type="entry name" value="DUF6534"/>
    <property type="match status" value="1"/>
</dbReference>
<dbReference type="PANTHER" id="PTHR40465:SF1">
    <property type="entry name" value="DUF6534 DOMAIN-CONTAINING PROTEIN"/>
    <property type="match status" value="1"/>
</dbReference>
<keyword evidence="2" id="KW-0812">Transmembrane</keyword>
<gene>
    <name evidence="4" type="ORF">MIND_00918000</name>
</gene>
<organism evidence="4 5">
    <name type="scientific">Mycena indigotica</name>
    <dbReference type="NCBI Taxonomy" id="2126181"/>
    <lineage>
        <taxon>Eukaryota</taxon>
        <taxon>Fungi</taxon>
        <taxon>Dikarya</taxon>
        <taxon>Basidiomycota</taxon>
        <taxon>Agaricomycotina</taxon>
        <taxon>Agaricomycetes</taxon>
        <taxon>Agaricomycetidae</taxon>
        <taxon>Agaricales</taxon>
        <taxon>Marasmiineae</taxon>
        <taxon>Mycenaceae</taxon>
        <taxon>Mycena</taxon>
    </lineage>
</organism>
<dbReference type="GeneID" id="59348330"/>
<reference evidence="4" key="1">
    <citation type="submission" date="2020-05" db="EMBL/GenBank/DDBJ databases">
        <title>Mycena genomes resolve the evolution of fungal bioluminescence.</title>
        <authorList>
            <person name="Tsai I.J."/>
        </authorList>
    </citation>
    <scope>NUCLEOTIDE SEQUENCE</scope>
    <source>
        <strain evidence="4">171206Taipei</strain>
    </source>
</reference>
<feature type="transmembrane region" description="Helical" evidence="2">
    <location>
        <begin position="203"/>
        <end position="225"/>
    </location>
</feature>
<keyword evidence="2" id="KW-0472">Membrane</keyword>
<protein>
    <submittedName>
        <fullName evidence="4">Saposin B-type domain-containing protein</fullName>
    </submittedName>
</protein>
<feature type="transmembrane region" description="Helical" evidence="2">
    <location>
        <begin position="158"/>
        <end position="182"/>
    </location>
</feature>
<dbReference type="AlphaFoldDB" id="A0A8H6VWW8"/>
<dbReference type="OrthoDB" id="3231781at2759"/>
<evidence type="ECO:0000256" key="2">
    <source>
        <dbReference type="SAM" id="Phobius"/>
    </source>
</evidence>
<evidence type="ECO:0000313" key="4">
    <source>
        <dbReference type="EMBL" id="KAF7296867.1"/>
    </source>
</evidence>
<feature type="transmembrane region" description="Helical" evidence="2">
    <location>
        <begin position="12"/>
        <end position="40"/>
    </location>
</feature>
<dbReference type="RefSeq" id="XP_037217226.1">
    <property type="nucleotide sequence ID" value="XM_037365814.1"/>
</dbReference>
<feature type="transmembrane region" description="Helical" evidence="2">
    <location>
        <begin position="94"/>
        <end position="112"/>
    </location>
</feature>
<feature type="transmembrane region" description="Helical" evidence="2">
    <location>
        <begin position="52"/>
        <end position="74"/>
    </location>
</feature>
<comment type="caution">
    <text evidence="4">The sequence shown here is derived from an EMBL/GenBank/DDBJ whole genome shotgun (WGS) entry which is preliminary data.</text>
</comment>
<dbReference type="InterPro" id="IPR045339">
    <property type="entry name" value="DUF6534"/>
</dbReference>
<accession>A0A8H6VWW8</accession>
<evidence type="ECO:0000256" key="1">
    <source>
        <dbReference type="SAM" id="MobiDB-lite"/>
    </source>
</evidence>
<feature type="transmembrane region" description="Helical" evidence="2">
    <location>
        <begin position="124"/>
        <end position="146"/>
    </location>
</feature>
<sequence>MSAPPSSLHLDGSLGATLVGAVVGTFLFGIESLQVFNYYYEYTKDPKSLKTAVATVWSVGLAHSVTLWHALYSITVTFYGQPSHVLRPPHSLELTVLFSALTNITVQTFFALRIRTLSGHWPITILAFVLTTVRLSIQLVMMVFFWDSPGFRIIYEELYWEMVTVSVIGLVVDMLISGSMCWCLLVKRHETDFPQTRKMVDTLIVWCIETTSLTAAAGLLELVLFLSRPDLAWMTFFLVQPKLYSNSMLAHLNGRERLRRYGGSQLGTAQLPLTAQPDDVSFRVRARTAAGVWSEMDAKHAAPEAQVGAVGGGPTAGDLEAAEHRTSSSSVSSGCMDGQTADGARRRPRSRS</sequence>
<evidence type="ECO:0000313" key="5">
    <source>
        <dbReference type="Proteomes" id="UP000636479"/>
    </source>
</evidence>
<dbReference type="Proteomes" id="UP000636479">
    <property type="component" value="Unassembled WGS sequence"/>
</dbReference>
<name>A0A8H6VWW8_9AGAR</name>
<evidence type="ECO:0000259" key="3">
    <source>
        <dbReference type="Pfam" id="PF20152"/>
    </source>
</evidence>